<evidence type="ECO:0000256" key="3">
    <source>
        <dbReference type="ARBA" id="ARBA00022679"/>
    </source>
</evidence>
<keyword evidence="10" id="KW-1185">Reference proteome</keyword>
<dbReference type="GO" id="GO:0009103">
    <property type="term" value="P:lipopolysaccharide biosynthetic process"/>
    <property type="evidence" value="ECO:0007669"/>
    <property type="project" value="TreeGrafter"/>
</dbReference>
<feature type="transmembrane region" description="Helical" evidence="8">
    <location>
        <begin position="228"/>
        <end position="250"/>
    </location>
</feature>
<keyword evidence="7" id="KW-0479">Metal-binding</keyword>
<feature type="binding site" evidence="7">
    <location>
        <position position="203"/>
    </location>
    <ligand>
        <name>Mg(2+)</name>
        <dbReference type="ChEBI" id="CHEBI:18420"/>
    </ligand>
</feature>
<feature type="transmembrane region" description="Helical" evidence="8">
    <location>
        <begin position="308"/>
        <end position="325"/>
    </location>
</feature>
<keyword evidence="4 8" id="KW-0812">Transmembrane</keyword>
<evidence type="ECO:0000256" key="1">
    <source>
        <dbReference type="ARBA" id="ARBA00004651"/>
    </source>
</evidence>
<comment type="subcellular location">
    <subcellularLocation>
        <location evidence="1">Cell membrane</location>
        <topology evidence="1">Multi-pass membrane protein</topology>
    </subcellularLocation>
</comment>
<dbReference type="Pfam" id="PF00953">
    <property type="entry name" value="Glycos_transf_4"/>
    <property type="match status" value="1"/>
</dbReference>
<reference evidence="9" key="1">
    <citation type="submission" date="2016-01" db="EMBL/GenBank/DDBJ databases">
        <authorList>
            <person name="Mcilroy J.S."/>
            <person name="Karst M S."/>
            <person name="Albertsen M."/>
        </authorList>
    </citation>
    <scope>NUCLEOTIDE SEQUENCE</scope>
    <source>
        <strain evidence="9">Cfx-K</strain>
    </source>
</reference>
<sequence>MRAFLAVFLIALTLTVAGMPWVRRVALALDIVDTPSARKVHRTPTPLLGGAAIFIGAILAVLILYRGDPEPTVLGVLLASTVVALTGLVDDYRPLPAWVKLAGQFLGFLILAYFGIRVRLPVPGAVNYAITLLWLLGITNAINFLDNMDGLSAGIAAVTSSFILLLALFNGQFLVGALAAGLLGACLGFLRYNFPPARIFMGDVGSLFLGFLLAVLGIQLRFPDNSNFVTWMVPVFLFGLPIFDMTLVVISRLRRGLSPNTAGKDHTSHRLVRLGYTPREAVLILYLFSGILGMMALFITQASIVEGYVVGALAALLGLAAIGWLEHRWQESETHESTT</sequence>
<dbReference type="PANTHER" id="PTHR22926">
    <property type="entry name" value="PHOSPHO-N-ACETYLMURAMOYL-PENTAPEPTIDE-TRANSFERASE"/>
    <property type="match status" value="1"/>
</dbReference>
<gene>
    <name evidence="9" type="ORF">CFX0092_A0074</name>
</gene>
<feature type="transmembrane region" description="Helical" evidence="8">
    <location>
        <begin position="72"/>
        <end position="89"/>
    </location>
</feature>
<protein>
    <submittedName>
        <fullName evidence="9">Glycosyl transferase family 4</fullName>
    </submittedName>
</protein>
<dbReference type="GO" id="GO:0071555">
    <property type="term" value="P:cell wall organization"/>
    <property type="evidence" value="ECO:0007669"/>
    <property type="project" value="TreeGrafter"/>
</dbReference>
<dbReference type="GO" id="GO:0016780">
    <property type="term" value="F:phosphotransferase activity, for other substituted phosphate groups"/>
    <property type="evidence" value="ECO:0007669"/>
    <property type="project" value="InterPro"/>
</dbReference>
<dbReference type="EMBL" id="LN890655">
    <property type="protein sequence ID" value="CUS01955.2"/>
    <property type="molecule type" value="Genomic_DNA"/>
</dbReference>
<feature type="transmembrane region" description="Helical" evidence="8">
    <location>
        <begin position="47"/>
        <end position="65"/>
    </location>
</feature>
<dbReference type="InterPro" id="IPR000715">
    <property type="entry name" value="Glycosyl_transferase_4"/>
</dbReference>
<dbReference type="GO" id="GO:0044038">
    <property type="term" value="P:cell wall macromolecule biosynthetic process"/>
    <property type="evidence" value="ECO:0007669"/>
    <property type="project" value="TreeGrafter"/>
</dbReference>
<keyword evidence="6 8" id="KW-0472">Membrane</keyword>
<dbReference type="GO" id="GO:0046872">
    <property type="term" value="F:metal ion binding"/>
    <property type="evidence" value="ECO:0007669"/>
    <property type="project" value="UniProtKB-KW"/>
</dbReference>
<keyword evidence="2" id="KW-1003">Cell membrane</keyword>
<feature type="transmembrane region" description="Helical" evidence="8">
    <location>
        <begin position="95"/>
        <end position="116"/>
    </location>
</feature>
<dbReference type="KEGG" id="pbf:CFX0092_A0074"/>
<organism evidence="9 10">
    <name type="scientific">Candidatus Promineifilum breve</name>
    <dbReference type="NCBI Taxonomy" id="1806508"/>
    <lineage>
        <taxon>Bacteria</taxon>
        <taxon>Bacillati</taxon>
        <taxon>Chloroflexota</taxon>
        <taxon>Ardenticatenia</taxon>
        <taxon>Candidatus Promineifilales</taxon>
        <taxon>Candidatus Promineifilaceae</taxon>
        <taxon>Candidatus Promineifilum</taxon>
    </lineage>
</organism>
<feature type="transmembrane region" description="Helical" evidence="8">
    <location>
        <begin position="162"/>
        <end position="190"/>
    </location>
</feature>
<dbReference type="PANTHER" id="PTHR22926:SF3">
    <property type="entry name" value="UNDECAPRENYL-PHOSPHATE ALPHA-N-ACETYLGLUCOSAMINYL 1-PHOSPHATE TRANSFERASE"/>
    <property type="match status" value="1"/>
</dbReference>
<dbReference type="OrthoDB" id="9805475at2"/>
<dbReference type="AlphaFoldDB" id="A0A160T0K3"/>
<name>A0A160T0K3_9CHLR</name>
<feature type="transmembrane region" description="Helical" evidence="8">
    <location>
        <begin position="125"/>
        <end position="142"/>
    </location>
</feature>
<evidence type="ECO:0000256" key="4">
    <source>
        <dbReference type="ARBA" id="ARBA00022692"/>
    </source>
</evidence>
<comment type="cofactor">
    <cofactor evidence="7">
        <name>Mg(2+)</name>
        <dbReference type="ChEBI" id="CHEBI:18420"/>
    </cofactor>
</comment>
<evidence type="ECO:0000313" key="9">
    <source>
        <dbReference type="EMBL" id="CUS01955.2"/>
    </source>
</evidence>
<keyword evidence="5 8" id="KW-1133">Transmembrane helix</keyword>
<evidence type="ECO:0000256" key="6">
    <source>
        <dbReference type="ARBA" id="ARBA00023136"/>
    </source>
</evidence>
<dbReference type="RefSeq" id="WP_095041623.1">
    <property type="nucleotide sequence ID" value="NZ_LN890655.1"/>
</dbReference>
<feature type="transmembrane region" description="Helical" evidence="8">
    <location>
        <begin position="283"/>
        <end position="302"/>
    </location>
</feature>
<proteinExistence type="predicted"/>
<dbReference type="GO" id="GO:0005886">
    <property type="term" value="C:plasma membrane"/>
    <property type="evidence" value="ECO:0007669"/>
    <property type="project" value="UniProtKB-SubCell"/>
</dbReference>
<feature type="transmembrane region" description="Helical" evidence="8">
    <location>
        <begin position="202"/>
        <end position="222"/>
    </location>
</feature>
<evidence type="ECO:0000256" key="5">
    <source>
        <dbReference type="ARBA" id="ARBA00022989"/>
    </source>
</evidence>
<evidence type="ECO:0000313" key="10">
    <source>
        <dbReference type="Proteomes" id="UP000215027"/>
    </source>
</evidence>
<feature type="binding site" evidence="7">
    <location>
        <position position="143"/>
    </location>
    <ligand>
        <name>Mg(2+)</name>
        <dbReference type="ChEBI" id="CHEBI:18420"/>
    </ligand>
</feature>
<keyword evidence="7" id="KW-0460">Magnesium</keyword>
<evidence type="ECO:0000256" key="7">
    <source>
        <dbReference type="PIRSR" id="PIRSR600715-1"/>
    </source>
</evidence>
<keyword evidence="3 9" id="KW-0808">Transferase</keyword>
<dbReference type="Proteomes" id="UP000215027">
    <property type="component" value="Chromosome I"/>
</dbReference>
<accession>A0A160T0K3</accession>
<evidence type="ECO:0000256" key="8">
    <source>
        <dbReference type="SAM" id="Phobius"/>
    </source>
</evidence>
<dbReference type="CDD" id="cd06853">
    <property type="entry name" value="GT_WecA_like"/>
    <property type="match status" value="1"/>
</dbReference>
<evidence type="ECO:0000256" key="2">
    <source>
        <dbReference type="ARBA" id="ARBA00022475"/>
    </source>
</evidence>